<dbReference type="Proteomes" id="UP000198767">
    <property type="component" value="Unassembled WGS sequence"/>
</dbReference>
<name>A0A1G5RHF9_9RHOB</name>
<sequence length="89" mass="10187">MKDIPQAPPKTRPSIHLNWQYWLPYFEDSTATEAEKQQLIETLWSIVLAFVDLGWDLNTDPETRGQSLDLTAALRAAVVQSEDTDKEEI</sequence>
<keyword evidence="2" id="KW-1185">Reference proteome</keyword>
<dbReference type="STRING" id="1156985.SAMN04488118_11510"/>
<dbReference type="AlphaFoldDB" id="A0A1G5RHF9"/>
<organism evidence="1 2">
    <name type="scientific">Epibacterium ulvae</name>
    <dbReference type="NCBI Taxonomy" id="1156985"/>
    <lineage>
        <taxon>Bacteria</taxon>
        <taxon>Pseudomonadati</taxon>
        <taxon>Pseudomonadota</taxon>
        <taxon>Alphaproteobacteria</taxon>
        <taxon>Rhodobacterales</taxon>
        <taxon>Roseobacteraceae</taxon>
        <taxon>Epibacterium</taxon>
    </lineage>
</organism>
<evidence type="ECO:0000313" key="2">
    <source>
        <dbReference type="Proteomes" id="UP000198767"/>
    </source>
</evidence>
<proteinExistence type="predicted"/>
<dbReference type="EMBL" id="FMWG01000015">
    <property type="protein sequence ID" value="SCZ72689.1"/>
    <property type="molecule type" value="Genomic_DNA"/>
</dbReference>
<dbReference type="RefSeq" id="WP_090220958.1">
    <property type="nucleotide sequence ID" value="NZ_FMWG01000015.1"/>
</dbReference>
<protein>
    <submittedName>
        <fullName evidence="1">Uncharacterized protein</fullName>
    </submittedName>
</protein>
<gene>
    <name evidence="1" type="ORF">SAMN04488118_11510</name>
</gene>
<accession>A0A1G5RHF9</accession>
<evidence type="ECO:0000313" key="1">
    <source>
        <dbReference type="EMBL" id="SCZ72689.1"/>
    </source>
</evidence>
<reference evidence="1 2" key="1">
    <citation type="submission" date="2016-10" db="EMBL/GenBank/DDBJ databases">
        <authorList>
            <person name="de Groot N.N."/>
        </authorList>
    </citation>
    <scope>NUCLEOTIDE SEQUENCE [LARGE SCALE GENOMIC DNA]</scope>
    <source>
        <strain evidence="1 2">U95</strain>
    </source>
</reference>
<dbReference type="OrthoDB" id="7876422at2"/>